<name>A0A7W7W6S2_9ACTN</name>
<gene>
    <name evidence="2" type="ORF">F4561_006024</name>
</gene>
<protein>
    <submittedName>
        <fullName evidence="2">Transcriptional regulator with XRE-family HTH domain</fullName>
    </submittedName>
</protein>
<dbReference type="Proteomes" id="UP000523007">
    <property type="component" value="Unassembled WGS sequence"/>
</dbReference>
<dbReference type="EMBL" id="JACHJT010000002">
    <property type="protein sequence ID" value="MBB4935130.1"/>
    <property type="molecule type" value="Genomic_DNA"/>
</dbReference>
<dbReference type="SUPFAM" id="SSF47413">
    <property type="entry name" value="lambda repressor-like DNA-binding domains"/>
    <property type="match status" value="1"/>
</dbReference>
<dbReference type="RefSeq" id="WP_246438183.1">
    <property type="nucleotide sequence ID" value="NZ_JACHJT010000002.1"/>
</dbReference>
<dbReference type="PROSITE" id="PS50943">
    <property type="entry name" value="HTH_CROC1"/>
    <property type="match status" value="1"/>
</dbReference>
<organism evidence="2 3">
    <name type="scientific">Lipingzhangella halophila</name>
    <dbReference type="NCBI Taxonomy" id="1783352"/>
    <lineage>
        <taxon>Bacteria</taxon>
        <taxon>Bacillati</taxon>
        <taxon>Actinomycetota</taxon>
        <taxon>Actinomycetes</taxon>
        <taxon>Streptosporangiales</taxon>
        <taxon>Nocardiopsidaceae</taxon>
        <taxon>Lipingzhangella</taxon>
    </lineage>
</organism>
<dbReference type="GO" id="GO:0003677">
    <property type="term" value="F:DNA binding"/>
    <property type="evidence" value="ECO:0007669"/>
    <property type="project" value="InterPro"/>
</dbReference>
<keyword evidence="3" id="KW-1185">Reference proteome</keyword>
<sequence>MAHDFPSALAHWRTRRGLTKKALAQALGFDPSYISHIEAGRHHAGEDFVRLAERHLATGGHLWKSWHQTTSVRPASAAAPSELFVDSDHAELSYRDGLYTARMRRRVVNGGSEPVTRYLIRISADRYPGQPERSNELYRRHPLTWQRLNLAASCDGEPMRWVAKHDRDSFKEVWLCFDNEESRFPLYPGQAATLEYSYTVGEDQWG</sequence>
<accession>A0A7W7W6S2</accession>
<evidence type="ECO:0000313" key="2">
    <source>
        <dbReference type="EMBL" id="MBB4935130.1"/>
    </source>
</evidence>
<dbReference type="Gene3D" id="1.10.260.40">
    <property type="entry name" value="lambda repressor-like DNA-binding domains"/>
    <property type="match status" value="1"/>
</dbReference>
<evidence type="ECO:0000259" key="1">
    <source>
        <dbReference type="PROSITE" id="PS50943"/>
    </source>
</evidence>
<dbReference type="Pfam" id="PF13560">
    <property type="entry name" value="HTH_31"/>
    <property type="match status" value="1"/>
</dbReference>
<dbReference type="InterPro" id="IPR010982">
    <property type="entry name" value="Lambda_DNA-bd_dom_sf"/>
</dbReference>
<proteinExistence type="predicted"/>
<comment type="caution">
    <text evidence="2">The sequence shown here is derived from an EMBL/GenBank/DDBJ whole genome shotgun (WGS) entry which is preliminary data.</text>
</comment>
<evidence type="ECO:0000313" key="3">
    <source>
        <dbReference type="Proteomes" id="UP000523007"/>
    </source>
</evidence>
<dbReference type="AlphaFoldDB" id="A0A7W7W6S2"/>
<feature type="domain" description="HTH cro/C1-type" evidence="1">
    <location>
        <begin position="9"/>
        <end position="42"/>
    </location>
</feature>
<reference evidence="2 3" key="1">
    <citation type="submission" date="2020-08" db="EMBL/GenBank/DDBJ databases">
        <title>Sequencing the genomes of 1000 actinobacteria strains.</title>
        <authorList>
            <person name="Klenk H.-P."/>
        </authorList>
    </citation>
    <scope>NUCLEOTIDE SEQUENCE [LARGE SCALE GENOMIC DNA]</scope>
    <source>
        <strain evidence="2 3">DSM 102030</strain>
    </source>
</reference>
<dbReference type="InterPro" id="IPR001387">
    <property type="entry name" value="Cro/C1-type_HTH"/>
</dbReference>
<dbReference type="SMART" id="SM00530">
    <property type="entry name" value="HTH_XRE"/>
    <property type="match status" value="1"/>
</dbReference>
<dbReference type="CDD" id="cd00093">
    <property type="entry name" value="HTH_XRE"/>
    <property type="match status" value="1"/>
</dbReference>